<reference evidence="1 2" key="1">
    <citation type="submission" date="2017-05" db="EMBL/GenBank/DDBJ databases">
        <authorList>
            <person name="Song R."/>
            <person name="Chenine A.L."/>
            <person name="Ruprecht R.M."/>
        </authorList>
    </citation>
    <scope>NUCLEOTIDE SEQUENCE [LARGE SCALE GENOMIC DNA]</scope>
    <source>
        <strain evidence="1 2">CECT 7927</strain>
    </source>
</reference>
<gene>
    <name evidence="1" type="ORF">VIM7927_02646</name>
</gene>
<protein>
    <submittedName>
        <fullName evidence="1">Uncharacterized protein</fullName>
    </submittedName>
</protein>
<organism evidence="1 2">
    <name type="scientific">Vibrio mangrovi</name>
    <dbReference type="NCBI Taxonomy" id="474394"/>
    <lineage>
        <taxon>Bacteria</taxon>
        <taxon>Pseudomonadati</taxon>
        <taxon>Pseudomonadota</taxon>
        <taxon>Gammaproteobacteria</taxon>
        <taxon>Vibrionales</taxon>
        <taxon>Vibrionaceae</taxon>
        <taxon>Vibrio</taxon>
    </lineage>
</organism>
<evidence type="ECO:0000313" key="2">
    <source>
        <dbReference type="Proteomes" id="UP000196125"/>
    </source>
</evidence>
<proteinExistence type="predicted"/>
<name>A0A1Y6IX02_9VIBR</name>
<accession>A0A1Y6IX02</accession>
<dbReference type="Proteomes" id="UP000196125">
    <property type="component" value="Unassembled WGS sequence"/>
</dbReference>
<dbReference type="AlphaFoldDB" id="A0A1Y6IX02"/>
<dbReference type="EMBL" id="FXXI01000004">
    <property type="protein sequence ID" value="SMS01360.1"/>
    <property type="molecule type" value="Genomic_DNA"/>
</dbReference>
<sequence length="39" mass="4352">MKSVFYVISVCASVSHPISDSQATAIIGMFRQMKRDIFS</sequence>
<evidence type="ECO:0000313" key="1">
    <source>
        <dbReference type="EMBL" id="SMS01360.1"/>
    </source>
</evidence>